<evidence type="ECO:0000313" key="2">
    <source>
        <dbReference type="Proteomes" id="UP000784294"/>
    </source>
</evidence>
<gene>
    <name evidence="1" type="ORF">PXEA_LOCUS11</name>
</gene>
<dbReference type="AlphaFoldDB" id="A0A3S5FBJ5"/>
<accession>A0A3S5FBJ5</accession>
<proteinExistence type="predicted"/>
<dbReference type="Proteomes" id="UP000784294">
    <property type="component" value="Unassembled WGS sequence"/>
</dbReference>
<comment type="caution">
    <text evidence="1">The sequence shown here is derived from an EMBL/GenBank/DDBJ whole genome shotgun (WGS) entry which is preliminary data.</text>
</comment>
<keyword evidence="2" id="KW-1185">Reference proteome</keyword>
<sequence length="91" mass="10089">MATIFPNILYHSRPTTTSELLIFHAPKDVPLFANLPWRHRTCCLACPPSFRVADPIRACYPDLLHGPVDSPISLGSSPSLLFIPSAIFQVM</sequence>
<dbReference type="EMBL" id="CAAALY010000031">
    <property type="protein sequence ID" value="VEL06571.1"/>
    <property type="molecule type" value="Genomic_DNA"/>
</dbReference>
<organism evidence="1 2">
    <name type="scientific">Protopolystoma xenopodis</name>
    <dbReference type="NCBI Taxonomy" id="117903"/>
    <lineage>
        <taxon>Eukaryota</taxon>
        <taxon>Metazoa</taxon>
        <taxon>Spiralia</taxon>
        <taxon>Lophotrochozoa</taxon>
        <taxon>Platyhelminthes</taxon>
        <taxon>Monogenea</taxon>
        <taxon>Polyopisthocotylea</taxon>
        <taxon>Polystomatidea</taxon>
        <taxon>Polystomatidae</taxon>
        <taxon>Protopolystoma</taxon>
    </lineage>
</organism>
<protein>
    <submittedName>
        <fullName evidence="1">Uncharacterized protein</fullName>
    </submittedName>
</protein>
<name>A0A3S5FBJ5_9PLAT</name>
<reference evidence="1" key="1">
    <citation type="submission" date="2018-11" db="EMBL/GenBank/DDBJ databases">
        <authorList>
            <consortium name="Pathogen Informatics"/>
        </authorList>
    </citation>
    <scope>NUCLEOTIDE SEQUENCE</scope>
</reference>
<evidence type="ECO:0000313" key="1">
    <source>
        <dbReference type="EMBL" id="VEL06571.1"/>
    </source>
</evidence>